<dbReference type="Proteomes" id="UP001431775">
    <property type="component" value="Unassembled WGS sequence"/>
</dbReference>
<evidence type="ECO:0000313" key="4">
    <source>
        <dbReference type="EMBL" id="MDI2112821.1"/>
    </source>
</evidence>
<dbReference type="InterPro" id="IPR023582">
    <property type="entry name" value="Impact"/>
</dbReference>
<dbReference type="PANTHER" id="PTHR16301">
    <property type="entry name" value="IMPACT-RELATED"/>
    <property type="match status" value="1"/>
</dbReference>
<protein>
    <submittedName>
        <fullName evidence="4">YigZ family protein</fullName>
    </submittedName>
</protein>
<comment type="similarity">
    <text evidence="1">Belongs to the IMPACT family.</text>
</comment>
<dbReference type="PANTHER" id="PTHR16301:SF20">
    <property type="entry name" value="IMPACT FAMILY MEMBER YIGZ"/>
    <property type="match status" value="1"/>
</dbReference>
<feature type="domain" description="UPF0029" evidence="3">
    <location>
        <begin position="139"/>
        <end position="192"/>
    </location>
</feature>
<dbReference type="Pfam" id="PF09186">
    <property type="entry name" value="DUF1949"/>
    <property type="match status" value="1"/>
</dbReference>
<dbReference type="InterPro" id="IPR020568">
    <property type="entry name" value="Ribosomal_Su5_D2-typ_SF"/>
</dbReference>
<dbReference type="EMBL" id="JASBAN010000001">
    <property type="protein sequence ID" value="MDI2112821.1"/>
    <property type="molecule type" value="Genomic_DNA"/>
</dbReference>
<feature type="domain" description="Impact N-terminal" evidence="2">
    <location>
        <begin position="21"/>
        <end position="121"/>
    </location>
</feature>
<dbReference type="SUPFAM" id="SSF54980">
    <property type="entry name" value="EF-G C-terminal domain-like"/>
    <property type="match status" value="1"/>
</dbReference>
<dbReference type="InterPro" id="IPR001498">
    <property type="entry name" value="Impact_N"/>
</dbReference>
<dbReference type="Gene3D" id="3.30.70.240">
    <property type="match status" value="1"/>
</dbReference>
<dbReference type="InterPro" id="IPR015269">
    <property type="entry name" value="UPF0029_Impact_C"/>
</dbReference>
<evidence type="ECO:0000313" key="5">
    <source>
        <dbReference type="Proteomes" id="UP001431775"/>
    </source>
</evidence>
<dbReference type="InterPro" id="IPR035647">
    <property type="entry name" value="EFG_III/V"/>
</dbReference>
<dbReference type="InterPro" id="IPR036956">
    <property type="entry name" value="Impact_N_sf"/>
</dbReference>
<gene>
    <name evidence="4" type="ORF">QJV33_05910</name>
</gene>
<keyword evidence="5" id="KW-1185">Reference proteome</keyword>
<proteinExistence type="inferred from homology"/>
<evidence type="ECO:0000259" key="2">
    <source>
        <dbReference type="Pfam" id="PF01205"/>
    </source>
</evidence>
<evidence type="ECO:0000259" key="3">
    <source>
        <dbReference type="Pfam" id="PF09186"/>
    </source>
</evidence>
<comment type="caution">
    <text evidence="4">The sequence shown here is derived from an EMBL/GenBank/DDBJ whole genome shotgun (WGS) entry which is preliminary data.</text>
</comment>
<organism evidence="4 5">
    <name type="scientific">Commensalibacter nepenthis</name>
    <dbReference type="NCBI Taxonomy" id="3043872"/>
    <lineage>
        <taxon>Bacteria</taxon>
        <taxon>Pseudomonadati</taxon>
        <taxon>Pseudomonadota</taxon>
        <taxon>Alphaproteobacteria</taxon>
        <taxon>Acetobacterales</taxon>
        <taxon>Acetobacteraceae</taxon>
    </lineage>
</organism>
<sequence>MNTADTIYRLVESYQYEKEIKKSIFLAYAIPVASEEQAQEWLQKISVPEATHNCWAYRIGQNYRSDDDGEPSGTAGRPILQVIEKQNFDQLLILVIRWFGGIKLGAGGLIRAYSGTAAECLRQAPRIEYIPQKTASILCSFSDYELLKARMAEYDAQIINEAFGAEVEMKITVPEDAYIALYERVLDITRGQAVIVEC</sequence>
<accession>A0ABT6Q7F6</accession>
<name>A0ABT6Q7F6_9PROT</name>
<dbReference type="Gene3D" id="3.30.230.30">
    <property type="entry name" value="Impact, N-terminal domain"/>
    <property type="match status" value="1"/>
</dbReference>
<dbReference type="RefSeq" id="WP_281462448.1">
    <property type="nucleotide sequence ID" value="NZ_JASBAN010000001.1"/>
</dbReference>
<dbReference type="Pfam" id="PF01205">
    <property type="entry name" value="Impact_N"/>
    <property type="match status" value="1"/>
</dbReference>
<reference evidence="4" key="1">
    <citation type="submission" date="2023-05" db="EMBL/GenBank/DDBJ databases">
        <title>Whole genome sequence of Commensalibacter sp.</title>
        <authorList>
            <person name="Charoenyingcharoen P."/>
            <person name="Yukphan P."/>
        </authorList>
    </citation>
    <scope>NUCLEOTIDE SEQUENCE</scope>
    <source>
        <strain evidence="4">TBRC 10068</strain>
    </source>
</reference>
<dbReference type="SUPFAM" id="SSF54211">
    <property type="entry name" value="Ribosomal protein S5 domain 2-like"/>
    <property type="match status" value="1"/>
</dbReference>
<evidence type="ECO:0000256" key="1">
    <source>
        <dbReference type="ARBA" id="ARBA00007665"/>
    </source>
</evidence>